<dbReference type="EMBL" id="CP019581">
    <property type="protein sequence ID" value="AZK91786.1"/>
    <property type="molecule type" value="Genomic_DNA"/>
</dbReference>
<gene>
    <name evidence="3" type="ORF">LH5_00639</name>
    <name evidence="4" type="ORF">LH5_01547</name>
    <name evidence="5" type="ORF">LH5_01619</name>
</gene>
<dbReference type="EMBL" id="CP019581">
    <property type="protein sequence ID" value="AZK90899.1"/>
    <property type="molecule type" value="Genomic_DNA"/>
</dbReference>
<evidence type="ECO:0000313" key="3">
    <source>
        <dbReference type="EMBL" id="AZK90899.1"/>
    </source>
</evidence>
<name>A0A3Q8SPB0_LACHE</name>
<dbReference type="RefSeq" id="WP_201801050.1">
    <property type="nucleotide sequence ID" value="NZ_JBEGGV010000117.1"/>
</dbReference>
<sequence length="403" mass="46599">MTYNVVFGIDVSSKSSTVSVLIKRNEFKHFTIANDLVGFNELLEQLQCYKHPVVIFEATGVYSLPLQSFLDHHNYDYTRINPLSAKKLMDNNLRHLKTDRTDAHNLAKIQFDVPQPLTPKQDYRYHEMQNASRFYEELTRDLVKYKNRLHRALQSTFPQIEQISSSRSGEVYWHIVDLFPHAKFVLDSSYDQIASQLVKIKGIGASKANQVACSLQSLAQRTWYYDDCDSITVELIKYCIEHLLQIEQRRKHILAYIKQIAPNPKDVQIYLSVPGIGKKTALRIYAELGDLRRFNNANQVDAFIGIDPGESQSGNTDKHLPITKHGNAIARKIMYRIITQMESAKKTKPCHITDYYEHKKQLSQTKGHKKAAIASMHKLIRTIYALIINDQSYDYHKALRNQR</sequence>
<dbReference type="InterPro" id="IPR003583">
    <property type="entry name" value="Hlx-hairpin-Hlx_DNA-bd_motif"/>
</dbReference>
<feature type="coiled-coil region" evidence="1">
    <location>
        <begin position="128"/>
        <end position="155"/>
    </location>
</feature>
<dbReference type="AlphaFoldDB" id="A0A3Q8SPB0"/>
<evidence type="ECO:0000313" key="5">
    <source>
        <dbReference type="EMBL" id="AZK91850.1"/>
    </source>
</evidence>
<dbReference type="InterPro" id="IPR003346">
    <property type="entry name" value="Transposase_20"/>
</dbReference>
<evidence type="ECO:0000313" key="6">
    <source>
        <dbReference type="Proteomes" id="UP000267945"/>
    </source>
</evidence>
<dbReference type="GO" id="GO:0006281">
    <property type="term" value="P:DNA repair"/>
    <property type="evidence" value="ECO:0007669"/>
    <property type="project" value="InterPro"/>
</dbReference>
<dbReference type="NCBIfam" id="NF033542">
    <property type="entry name" value="transpos_IS110"/>
    <property type="match status" value="1"/>
</dbReference>
<dbReference type="GO" id="GO:0003677">
    <property type="term" value="F:DNA binding"/>
    <property type="evidence" value="ECO:0007669"/>
    <property type="project" value="InterPro"/>
</dbReference>
<dbReference type="Pfam" id="PF02371">
    <property type="entry name" value="Transposase_20"/>
    <property type="match status" value="1"/>
</dbReference>
<feature type="domain" description="Helix-hairpin-helix DNA-binding motif class 1" evidence="2">
    <location>
        <begin position="195"/>
        <end position="214"/>
    </location>
</feature>
<dbReference type="Proteomes" id="UP000267945">
    <property type="component" value="Chromosome"/>
</dbReference>
<organism evidence="3 6">
    <name type="scientific">Lactobacillus helveticus</name>
    <name type="common">Lactobacillus suntoryeus</name>
    <dbReference type="NCBI Taxonomy" id="1587"/>
    <lineage>
        <taxon>Bacteria</taxon>
        <taxon>Bacillati</taxon>
        <taxon>Bacillota</taxon>
        <taxon>Bacilli</taxon>
        <taxon>Lactobacillales</taxon>
        <taxon>Lactobacillaceae</taxon>
        <taxon>Lactobacillus</taxon>
    </lineage>
</organism>
<dbReference type="InterPro" id="IPR047650">
    <property type="entry name" value="Transpos_IS110"/>
</dbReference>
<dbReference type="GO" id="GO:0004803">
    <property type="term" value="F:transposase activity"/>
    <property type="evidence" value="ECO:0007669"/>
    <property type="project" value="InterPro"/>
</dbReference>
<feature type="domain" description="Helix-hairpin-helix DNA-binding motif class 1" evidence="2">
    <location>
        <begin position="268"/>
        <end position="287"/>
    </location>
</feature>
<protein>
    <submittedName>
        <fullName evidence="3">Transposase IS116/IS110/IS902 family protein</fullName>
    </submittedName>
</protein>
<keyword evidence="1" id="KW-0175">Coiled coil</keyword>
<proteinExistence type="predicted"/>
<dbReference type="GO" id="GO:0006313">
    <property type="term" value="P:DNA transposition"/>
    <property type="evidence" value="ECO:0007669"/>
    <property type="project" value="InterPro"/>
</dbReference>
<reference evidence="3 6" key="1">
    <citation type="submission" date="2017-02" db="EMBL/GenBank/DDBJ databases">
        <title>Complete genome sequence of Lactobacillus helveticus.</title>
        <authorList>
            <person name="Kim J.F."/>
            <person name="Chung Y."/>
            <person name="Kwak M."/>
        </authorList>
    </citation>
    <scope>NUCLEOTIDE SEQUENCE [LARGE SCALE GENOMIC DNA]</scope>
    <source>
        <strain evidence="3 6">LH5</strain>
    </source>
</reference>
<evidence type="ECO:0000259" key="2">
    <source>
        <dbReference type="SMART" id="SM00278"/>
    </source>
</evidence>
<dbReference type="PANTHER" id="PTHR33055">
    <property type="entry name" value="TRANSPOSASE FOR INSERTION SEQUENCE ELEMENT IS1111A"/>
    <property type="match status" value="1"/>
</dbReference>
<evidence type="ECO:0000313" key="4">
    <source>
        <dbReference type="EMBL" id="AZK91786.1"/>
    </source>
</evidence>
<dbReference type="SMART" id="SM00278">
    <property type="entry name" value="HhH1"/>
    <property type="match status" value="2"/>
</dbReference>
<dbReference type="Pfam" id="PF01548">
    <property type="entry name" value="DEDD_Tnp_IS110"/>
    <property type="match status" value="1"/>
</dbReference>
<evidence type="ECO:0000256" key="1">
    <source>
        <dbReference type="SAM" id="Coils"/>
    </source>
</evidence>
<dbReference type="InterPro" id="IPR002525">
    <property type="entry name" value="Transp_IS110-like_N"/>
</dbReference>
<accession>A0A3Q8SPB0</accession>
<dbReference type="EMBL" id="CP019581">
    <property type="protein sequence ID" value="AZK91850.1"/>
    <property type="molecule type" value="Genomic_DNA"/>
</dbReference>
<dbReference type="PANTHER" id="PTHR33055:SF13">
    <property type="entry name" value="TRANSPOSASE"/>
    <property type="match status" value="1"/>
</dbReference>